<reference evidence="2" key="1">
    <citation type="submission" date="2017-11" db="EMBL/GenBank/DDBJ databases">
        <title>The sensing device of the deep-sea amphipod.</title>
        <authorList>
            <person name="Kobayashi H."/>
            <person name="Nagahama T."/>
            <person name="Arai W."/>
            <person name="Sasagawa Y."/>
            <person name="Umeda M."/>
            <person name="Hayashi T."/>
            <person name="Nikaido I."/>
            <person name="Watanabe H."/>
            <person name="Oguri K."/>
            <person name="Kitazato H."/>
            <person name="Fujioka K."/>
            <person name="Kido Y."/>
            <person name="Takami H."/>
        </authorList>
    </citation>
    <scope>NUCLEOTIDE SEQUENCE</scope>
    <source>
        <tissue evidence="2">Whole body</tissue>
    </source>
</reference>
<sequence length="208" mass="24195">MAKLEAHGINSNVTTWIRNWLSNRKQRVCINQAKSEWVSVKSGVPQGSLLGPLLFIIYINDIDTDIVSKISKFADDTKLCSKGIKDTDRQSLQNDLHKLMDWADKWQMSFNVDKCTVLHIGCHNRRYDYQMGNNALTEVEQQRDLGIIINQDLKWNKQVNTSYNKANKVLGFIFRNLHYKSQEIMLPLYTALVRPHLEYAVQFWSPHL</sequence>
<protein>
    <submittedName>
        <fullName evidence="2">RTJK</fullName>
    </submittedName>
</protein>
<proteinExistence type="evidence at transcript level"/>
<dbReference type="InterPro" id="IPR043502">
    <property type="entry name" value="DNA/RNA_pol_sf"/>
</dbReference>
<dbReference type="InterPro" id="IPR000477">
    <property type="entry name" value="RT_dom"/>
</dbReference>
<dbReference type="PANTHER" id="PTHR33332">
    <property type="entry name" value="REVERSE TRANSCRIPTASE DOMAIN-CONTAINING PROTEIN"/>
    <property type="match status" value="1"/>
</dbReference>
<evidence type="ECO:0000259" key="1">
    <source>
        <dbReference type="PROSITE" id="PS50878"/>
    </source>
</evidence>
<organism evidence="2">
    <name type="scientific">Hirondellea gigas</name>
    <dbReference type="NCBI Taxonomy" id="1518452"/>
    <lineage>
        <taxon>Eukaryota</taxon>
        <taxon>Metazoa</taxon>
        <taxon>Ecdysozoa</taxon>
        <taxon>Arthropoda</taxon>
        <taxon>Crustacea</taxon>
        <taxon>Multicrustacea</taxon>
        <taxon>Malacostraca</taxon>
        <taxon>Eumalacostraca</taxon>
        <taxon>Peracarida</taxon>
        <taxon>Amphipoda</taxon>
        <taxon>Amphilochidea</taxon>
        <taxon>Lysianassida</taxon>
        <taxon>Lysianassidira</taxon>
        <taxon>Lysianassoidea</taxon>
        <taxon>Lysianassidae</taxon>
        <taxon>Hirondellea</taxon>
    </lineage>
</organism>
<feature type="domain" description="Reverse transcriptase" evidence="1">
    <location>
        <begin position="1"/>
        <end position="149"/>
    </location>
</feature>
<dbReference type="SUPFAM" id="SSF56672">
    <property type="entry name" value="DNA/RNA polymerases"/>
    <property type="match status" value="1"/>
</dbReference>
<dbReference type="GO" id="GO:0071897">
    <property type="term" value="P:DNA biosynthetic process"/>
    <property type="evidence" value="ECO:0007669"/>
    <property type="project" value="UniProtKB-ARBA"/>
</dbReference>
<name>A0A6A7FQF0_9CRUS</name>
<dbReference type="AlphaFoldDB" id="A0A6A7FQF0"/>
<dbReference type="EMBL" id="IACT01001293">
    <property type="protein sequence ID" value="LAC20648.1"/>
    <property type="molecule type" value="mRNA"/>
</dbReference>
<dbReference type="PROSITE" id="PS50878">
    <property type="entry name" value="RT_POL"/>
    <property type="match status" value="1"/>
</dbReference>
<evidence type="ECO:0000313" key="2">
    <source>
        <dbReference type="EMBL" id="LAC20648.1"/>
    </source>
</evidence>
<dbReference type="Pfam" id="PF00078">
    <property type="entry name" value="RVT_1"/>
    <property type="match status" value="1"/>
</dbReference>
<accession>A0A6A7FQF0</accession>